<reference evidence="2 3" key="1">
    <citation type="journal article" date="2021" name="Commun. Biol.">
        <title>The genome of Shorea leprosula (Dipterocarpaceae) highlights the ecological relevance of drought in aseasonal tropical rainforests.</title>
        <authorList>
            <person name="Ng K.K.S."/>
            <person name="Kobayashi M.J."/>
            <person name="Fawcett J.A."/>
            <person name="Hatakeyama M."/>
            <person name="Paape T."/>
            <person name="Ng C.H."/>
            <person name="Ang C.C."/>
            <person name="Tnah L.H."/>
            <person name="Lee C.T."/>
            <person name="Nishiyama T."/>
            <person name="Sese J."/>
            <person name="O'Brien M.J."/>
            <person name="Copetti D."/>
            <person name="Mohd Noor M.I."/>
            <person name="Ong R.C."/>
            <person name="Putra M."/>
            <person name="Sireger I.Z."/>
            <person name="Indrioko S."/>
            <person name="Kosugi Y."/>
            <person name="Izuno A."/>
            <person name="Isagi Y."/>
            <person name="Lee S.L."/>
            <person name="Shimizu K.K."/>
        </authorList>
    </citation>
    <scope>NUCLEOTIDE SEQUENCE [LARGE SCALE GENOMIC DNA]</scope>
    <source>
        <strain evidence="2">214</strain>
    </source>
</reference>
<evidence type="ECO:0000313" key="2">
    <source>
        <dbReference type="EMBL" id="GKV15206.1"/>
    </source>
</evidence>
<dbReference type="PANTHER" id="PTHR47005">
    <property type="entry name" value="HEAVY METAL TRANSPORT/DETOXIFICATION SUPERFAMILY PROTEIN"/>
    <property type="match status" value="1"/>
</dbReference>
<feature type="compositionally biased region" description="Pro residues" evidence="1">
    <location>
        <begin position="61"/>
        <end position="81"/>
    </location>
</feature>
<dbReference type="PANTHER" id="PTHR47005:SF5">
    <property type="entry name" value="HEAVY METAL TRANSPORT_DETOXIFICATION SUPERFAMILY PROTEIN"/>
    <property type="match status" value="1"/>
</dbReference>
<accession>A0AAV5JWD5</accession>
<evidence type="ECO:0000313" key="3">
    <source>
        <dbReference type="Proteomes" id="UP001054252"/>
    </source>
</evidence>
<comment type="caution">
    <text evidence="2">The sequence shown here is derived from an EMBL/GenBank/DDBJ whole genome shotgun (WGS) entry which is preliminary data.</text>
</comment>
<evidence type="ECO:0000256" key="1">
    <source>
        <dbReference type="SAM" id="MobiDB-lite"/>
    </source>
</evidence>
<organism evidence="2 3">
    <name type="scientific">Rubroshorea leprosula</name>
    <dbReference type="NCBI Taxonomy" id="152421"/>
    <lineage>
        <taxon>Eukaryota</taxon>
        <taxon>Viridiplantae</taxon>
        <taxon>Streptophyta</taxon>
        <taxon>Embryophyta</taxon>
        <taxon>Tracheophyta</taxon>
        <taxon>Spermatophyta</taxon>
        <taxon>Magnoliopsida</taxon>
        <taxon>eudicotyledons</taxon>
        <taxon>Gunneridae</taxon>
        <taxon>Pentapetalae</taxon>
        <taxon>rosids</taxon>
        <taxon>malvids</taxon>
        <taxon>Malvales</taxon>
        <taxon>Dipterocarpaceae</taxon>
        <taxon>Rubroshorea</taxon>
    </lineage>
</organism>
<keyword evidence="3" id="KW-1185">Reference proteome</keyword>
<feature type="region of interest" description="Disordered" evidence="1">
    <location>
        <begin position="60"/>
        <end position="84"/>
    </location>
</feature>
<sequence>MAEEPSGLSRCVVNKLIKEIRDQKYDEKANKVTIKVVSCSPEKIRDKLCRKGCGCIKSIEIPPPPPPPEKPPQKPPPPPPETHVNVSVDLQVLCVLCYGRSVWDSWCGCGETQPGCSIM</sequence>
<protein>
    <submittedName>
        <fullName evidence="2">Uncharacterized protein</fullName>
    </submittedName>
</protein>
<dbReference type="AlphaFoldDB" id="A0AAV5JWD5"/>
<proteinExistence type="predicted"/>
<name>A0AAV5JWD5_9ROSI</name>
<dbReference type="Proteomes" id="UP001054252">
    <property type="component" value="Unassembled WGS sequence"/>
</dbReference>
<dbReference type="EMBL" id="BPVZ01000042">
    <property type="protein sequence ID" value="GKV15206.1"/>
    <property type="molecule type" value="Genomic_DNA"/>
</dbReference>
<gene>
    <name evidence="2" type="ORF">SLEP1_g26008</name>
</gene>